<feature type="chain" id="PRO_5012965485" evidence="1">
    <location>
        <begin position="23"/>
        <end position="117"/>
    </location>
</feature>
<proteinExistence type="predicted"/>
<evidence type="ECO:0000313" key="3">
    <source>
        <dbReference type="Proteomes" id="UP000216991"/>
    </source>
</evidence>
<dbReference type="RefSeq" id="WP_086116667.1">
    <property type="nucleotide sequence ID" value="NZ_NOXT01000110.1"/>
</dbReference>
<protein>
    <submittedName>
        <fullName evidence="2">Uncharacterized protein</fullName>
    </submittedName>
</protein>
<comment type="caution">
    <text evidence="2">The sequence shown here is derived from an EMBL/GenBank/DDBJ whole genome shotgun (WGS) entry which is preliminary data.</text>
</comment>
<evidence type="ECO:0000313" key="2">
    <source>
        <dbReference type="EMBL" id="OYQ28288.1"/>
    </source>
</evidence>
<accession>A0A255YGI0</accession>
<feature type="signal peptide" evidence="1">
    <location>
        <begin position="1"/>
        <end position="22"/>
    </location>
</feature>
<dbReference type="EMBL" id="NOXT01000110">
    <property type="protein sequence ID" value="OYQ28288.1"/>
    <property type="molecule type" value="Genomic_DNA"/>
</dbReference>
<evidence type="ECO:0000256" key="1">
    <source>
        <dbReference type="SAM" id="SignalP"/>
    </source>
</evidence>
<dbReference type="Proteomes" id="UP000216991">
    <property type="component" value="Unassembled WGS sequence"/>
</dbReference>
<sequence length="117" mass="12552">MLTLRYPVLALVVALTAMPATAGLRVSVQAFTALGVPEARARCIVARLGEGAQLDEAGEEDSEGELDSVLEKLRSRLGKMAALADRDFYRTVAAQAFQSQQNRDAFIDIATRQCAPG</sequence>
<keyword evidence="1" id="KW-0732">Signal</keyword>
<keyword evidence="3" id="KW-1185">Reference proteome</keyword>
<dbReference type="AlphaFoldDB" id="A0A255YGI0"/>
<reference evidence="2 3" key="1">
    <citation type="submission" date="2017-07" db="EMBL/GenBank/DDBJ databases">
        <title>Sandarakinorhabdus cyanobacteriorum sp. nov., a novel bacterium isolated from cyanobacterial aggregates in a eutrophic lake.</title>
        <authorList>
            <person name="Cai H."/>
        </authorList>
    </citation>
    <scope>NUCLEOTIDE SEQUENCE [LARGE SCALE GENOMIC DNA]</scope>
    <source>
        <strain evidence="2 3">TH057</strain>
    </source>
</reference>
<gene>
    <name evidence="2" type="ORF">CHU93_09250</name>
</gene>
<name>A0A255YGI0_9SPHN</name>
<organism evidence="2 3">
    <name type="scientific">Sandarakinorhabdus cyanobacteriorum</name>
    <dbReference type="NCBI Taxonomy" id="1981098"/>
    <lineage>
        <taxon>Bacteria</taxon>
        <taxon>Pseudomonadati</taxon>
        <taxon>Pseudomonadota</taxon>
        <taxon>Alphaproteobacteria</taxon>
        <taxon>Sphingomonadales</taxon>
        <taxon>Sphingosinicellaceae</taxon>
        <taxon>Sandarakinorhabdus</taxon>
    </lineage>
</organism>